<keyword evidence="1" id="KW-0732">Signal</keyword>
<comment type="caution">
    <text evidence="2">The sequence shown here is derived from an EMBL/GenBank/DDBJ whole genome shotgun (WGS) entry which is preliminary data.</text>
</comment>
<proteinExistence type="predicted"/>
<evidence type="ECO:0000256" key="1">
    <source>
        <dbReference type="SAM" id="SignalP"/>
    </source>
</evidence>
<sequence>MGDGMTIRQVMRRGILSLFMLGFASIAHAATSLPDHVSSVQETYQDWRLLCQAPGGMNKTDEVRCVLTQKAVDIRTHRSVMSLRLEPDGEQVRGVVTVSFGLDLLHGLTLTNASQPVGDVYSFSTCLPTGCLVPLSFDDEQWHAVLKDNFGTFTALSFSGQPVKLLFSTRGLEQAMRRARELMQ</sequence>
<name>A0ABT3W808_9PROT</name>
<dbReference type="Proteomes" id="UP001165648">
    <property type="component" value="Unassembled WGS sequence"/>
</dbReference>
<keyword evidence="3" id="KW-1185">Reference proteome</keyword>
<dbReference type="InterPro" id="IPR038696">
    <property type="entry name" value="IalB_sf"/>
</dbReference>
<dbReference type="RefSeq" id="WP_266107045.1">
    <property type="nucleotide sequence ID" value="NZ_JANIDW010000004.1"/>
</dbReference>
<accession>A0ABT3W808</accession>
<protein>
    <submittedName>
        <fullName evidence="2">Invasion associated locus B family protein</fullName>
    </submittedName>
</protein>
<feature type="chain" id="PRO_5045957395" evidence="1">
    <location>
        <begin position="30"/>
        <end position="184"/>
    </location>
</feature>
<dbReference type="Pfam" id="PF06776">
    <property type="entry name" value="IalB"/>
    <property type="match status" value="1"/>
</dbReference>
<dbReference type="Gene3D" id="2.60.40.1880">
    <property type="entry name" value="Invasion associated locus B (IalB) protein"/>
    <property type="match status" value="1"/>
</dbReference>
<gene>
    <name evidence="2" type="ORF">NQF64_08185</name>
</gene>
<reference evidence="2 3" key="1">
    <citation type="submission" date="2022-07" db="EMBL/GenBank/DDBJ databases">
        <title>Bombella genomes.</title>
        <authorList>
            <person name="Harer L."/>
            <person name="Styblova S."/>
            <person name="Ehrmann M."/>
        </authorList>
    </citation>
    <scope>NUCLEOTIDE SEQUENCE [LARGE SCALE GENOMIC DNA]</scope>
    <source>
        <strain evidence="2 3">TMW 2.2558</strain>
    </source>
</reference>
<feature type="signal peptide" evidence="1">
    <location>
        <begin position="1"/>
        <end position="29"/>
    </location>
</feature>
<evidence type="ECO:0000313" key="3">
    <source>
        <dbReference type="Proteomes" id="UP001165648"/>
    </source>
</evidence>
<dbReference type="EMBL" id="JANIDW010000004">
    <property type="protein sequence ID" value="MCX5615219.1"/>
    <property type="molecule type" value="Genomic_DNA"/>
</dbReference>
<dbReference type="InterPro" id="IPR010642">
    <property type="entry name" value="Invasion_prot_B"/>
</dbReference>
<organism evidence="2 3">
    <name type="scientific">Bombella saccharophila</name>
    <dbReference type="NCBI Taxonomy" id="2967338"/>
    <lineage>
        <taxon>Bacteria</taxon>
        <taxon>Pseudomonadati</taxon>
        <taxon>Pseudomonadota</taxon>
        <taxon>Alphaproteobacteria</taxon>
        <taxon>Acetobacterales</taxon>
        <taxon>Acetobacteraceae</taxon>
        <taxon>Bombella</taxon>
    </lineage>
</organism>
<evidence type="ECO:0000313" key="2">
    <source>
        <dbReference type="EMBL" id="MCX5615219.1"/>
    </source>
</evidence>